<comment type="similarity">
    <text evidence="1">Belongs to the ornithine cyclodeaminase/mu-crystallin family.</text>
</comment>
<dbReference type="EMBL" id="CP015057">
    <property type="protein sequence ID" value="QGN16053.1"/>
    <property type="molecule type" value="Genomic_DNA"/>
</dbReference>
<reference evidence="2 3" key="1">
    <citation type="submission" date="2016-03" db="EMBL/GenBank/DDBJ databases">
        <title>How can Kluyveromyces marxianus grow so fast - potential evolutionary course in Saccharomyces Complex revealed by comparative genomics.</title>
        <authorList>
            <person name="Mo W."/>
            <person name="Lu W."/>
            <person name="Yang X."/>
            <person name="Qi J."/>
            <person name="Lv H."/>
        </authorList>
    </citation>
    <scope>NUCLEOTIDE SEQUENCE [LARGE SCALE GENOMIC DNA]</scope>
    <source>
        <strain evidence="2 3">FIM1</strain>
    </source>
</reference>
<name>A0ABX6EUT4_KLUMA</name>
<gene>
    <name evidence="2" type="ORF">FIM1_2753</name>
</gene>
<organism evidence="2 3">
    <name type="scientific">Kluyveromyces marxianus</name>
    <name type="common">Yeast</name>
    <name type="synonym">Candida kefyr</name>
    <dbReference type="NCBI Taxonomy" id="4911"/>
    <lineage>
        <taxon>Eukaryota</taxon>
        <taxon>Fungi</taxon>
        <taxon>Dikarya</taxon>
        <taxon>Ascomycota</taxon>
        <taxon>Saccharomycotina</taxon>
        <taxon>Saccharomycetes</taxon>
        <taxon>Saccharomycetales</taxon>
        <taxon>Saccharomycetaceae</taxon>
        <taxon>Kluyveromyces</taxon>
    </lineage>
</organism>
<dbReference type="Gene3D" id="3.30.1780.10">
    <property type="entry name" value="ornithine cyclodeaminase, domain 1"/>
    <property type="match status" value="1"/>
</dbReference>
<dbReference type="PANTHER" id="PTHR13812:SF19">
    <property type="entry name" value="KETIMINE REDUCTASE MU-CRYSTALLIN"/>
    <property type="match status" value="1"/>
</dbReference>
<sequence length="340" mass="37219">MSLKTLLDPEVKARFLKASHANVVSHLKALENGLTRYSKNPSIVPPRTKALTPSGEAIHLFMPVVDDIYCGVKTLGYNEKSGLGFVGSINVLDPTNGLIRGVVDAKQVTGIRTALSSHIGLSHLSHKFDGIEKLNVTVFGSGLQAFWHSFVCAKLFSAKQVDLNIVHRSKKLDDRELCNACSNICSVNYVKIDSSDIGQLCRKSHVIFGTIPTSEPSIKEHFFRQVPEEIDSTSFTYISLIGSYQPHMHECDNALVSAFRDQNVKIIVDSAEHTLLESGELIDAHIKPSNLIEIGKLASTHDSCELEAKIGPKSITLCKIVGLAIMDIVTAKKLIEDDES</sequence>
<accession>A0ABX6EUT4</accession>
<dbReference type="InterPro" id="IPR003462">
    <property type="entry name" value="ODC_Mu_crystall"/>
</dbReference>
<evidence type="ECO:0000256" key="1">
    <source>
        <dbReference type="ARBA" id="ARBA00008903"/>
    </source>
</evidence>
<keyword evidence="3" id="KW-1185">Reference proteome</keyword>
<dbReference type="InterPro" id="IPR023401">
    <property type="entry name" value="ODC_N"/>
</dbReference>
<dbReference type="Proteomes" id="UP000422736">
    <property type="component" value="Chromosome 4"/>
</dbReference>
<proteinExistence type="inferred from homology"/>
<dbReference type="Gene3D" id="3.40.50.720">
    <property type="entry name" value="NAD(P)-binding Rossmann-like Domain"/>
    <property type="match status" value="1"/>
</dbReference>
<evidence type="ECO:0000313" key="2">
    <source>
        <dbReference type="EMBL" id="QGN16053.1"/>
    </source>
</evidence>
<dbReference type="SUPFAM" id="SSF51735">
    <property type="entry name" value="NAD(P)-binding Rossmann-fold domains"/>
    <property type="match status" value="1"/>
</dbReference>
<dbReference type="PANTHER" id="PTHR13812">
    <property type="entry name" value="KETIMINE REDUCTASE MU-CRYSTALLIN"/>
    <property type="match status" value="1"/>
</dbReference>
<evidence type="ECO:0000313" key="3">
    <source>
        <dbReference type="Proteomes" id="UP000422736"/>
    </source>
</evidence>
<protein>
    <submittedName>
        <fullName evidence="2">YGL159W</fullName>
    </submittedName>
</protein>
<dbReference type="InterPro" id="IPR036291">
    <property type="entry name" value="NAD(P)-bd_dom_sf"/>
</dbReference>
<dbReference type="Pfam" id="PF02423">
    <property type="entry name" value="OCD_Mu_crystall"/>
    <property type="match status" value="1"/>
</dbReference>